<dbReference type="GO" id="GO:0016020">
    <property type="term" value="C:membrane"/>
    <property type="evidence" value="ECO:0007669"/>
    <property type="project" value="TreeGrafter"/>
</dbReference>
<feature type="transmembrane region" description="Helical" evidence="1">
    <location>
        <begin position="244"/>
        <end position="265"/>
    </location>
</feature>
<dbReference type="STRING" id="767916.AWB91_12640"/>
<feature type="transmembrane region" description="Helical" evidence="1">
    <location>
        <begin position="64"/>
        <end position="83"/>
    </location>
</feature>
<comment type="caution">
    <text evidence="4">The sequence shown here is derived from an EMBL/GenBank/DDBJ whole genome shotgun (WGS) entry which is preliminary data.</text>
</comment>
<feature type="transmembrane region" description="Helical" evidence="1">
    <location>
        <begin position="136"/>
        <end position="154"/>
    </location>
</feature>
<evidence type="ECO:0000256" key="1">
    <source>
        <dbReference type="SAM" id="Phobius"/>
    </source>
</evidence>
<evidence type="ECO:0000313" key="4">
    <source>
        <dbReference type="EMBL" id="ORW38326.1"/>
    </source>
</evidence>
<accession>A0A1X2A4I5</accession>
<feature type="transmembrane region" description="Helical" evidence="1">
    <location>
        <begin position="195"/>
        <end position="213"/>
    </location>
</feature>
<feature type="domain" description="SGNH" evidence="3">
    <location>
        <begin position="446"/>
        <end position="665"/>
    </location>
</feature>
<name>A0A1X2A4I5_9MYCO</name>
<proteinExistence type="predicted"/>
<dbReference type="AlphaFoldDB" id="A0A1X2A4I5"/>
<keyword evidence="1" id="KW-0812">Transmembrane</keyword>
<dbReference type="InterPro" id="IPR002656">
    <property type="entry name" value="Acyl_transf_3_dom"/>
</dbReference>
<organism evidence="4 5">
    <name type="scientific">Mycobacterium paraense</name>
    <dbReference type="NCBI Taxonomy" id="767916"/>
    <lineage>
        <taxon>Bacteria</taxon>
        <taxon>Bacillati</taxon>
        <taxon>Actinomycetota</taxon>
        <taxon>Actinomycetes</taxon>
        <taxon>Mycobacteriales</taxon>
        <taxon>Mycobacteriaceae</taxon>
        <taxon>Mycobacterium</taxon>
        <taxon>Mycobacterium simiae complex</taxon>
    </lineage>
</organism>
<dbReference type="InterPro" id="IPR050879">
    <property type="entry name" value="Acyltransferase_3"/>
</dbReference>
<evidence type="ECO:0000313" key="5">
    <source>
        <dbReference type="Proteomes" id="UP000193285"/>
    </source>
</evidence>
<reference evidence="4 5" key="1">
    <citation type="journal article" date="2015" name="Emerg. Microbes Infect.">
        <title>Characterization of 17 strains belonging to the Mycobacterium simiae complex and description of Mycobacterium paraense sp. nov.</title>
        <authorList>
            <person name="Fusco da Costa A.R."/>
            <person name="Fedrizzi T."/>
            <person name="Lopes M.L."/>
            <person name="Pecorari M."/>
            <person name="Oliveira da Costa W.L."/>
            <person name="Giacobazzi E."/>
            <person name="da Costa Bahia J.R."/>
            <person name="De Sanctis V."/>
            <person name="Batista Lima K.V."/>
            <person name="Bertorelli R."/>
            <person name="Grottola A."/>
            <person name="Fabio A."/>
            <person name="Mariottini A."/>
            <person name="Ferretti P."/>
            <person name="Di Leva F."/>
            <person name="Fregni Serpini G."/>
            <person name="Tagliazucchi S."/>
            <person name="Rumpianesi F."/>
            <person name="Jousson O."/>
            <person name="Segata N."/>
            <person name="Tortoli E."/>
        </authorList>
    </citation>
    <scope>NUCLEOTIDE SEQUENCE [LARGE SCALE GENOMIC DNA]</scope>
    <source>
        <strain evidence="4 5">IEC33</strain>
    </source>
</reference>
<feature type="transmembrane region" description="Helical" evidence="1">
    <location>
        <begin position="220"/>
        <end position="238"/>
    </location>
</feature>
<keyword evidence="1" id="KW-0472">Membrane</keyword>
<dbReference type="PANTHER" id="PTHR23028">
    <property type="entry name" value="ACETYLTRANSFERASE"/>
    <property type="match status" value="1"/>
</dbReference>
<feature type="transmembrane region" description="Helical" evidence="1">
    <location>
        <begin position="345"/>
        <end position="365"/>
    </location>
</feature>
<evidence type="ECO:0000259" key="3">
    <source>
        <dbReference type="Pfam" id="PF19040"/>
    </source>
</evidence>
<gene>
    <name evidence="4" type="ORF">AWB90_23855</name>
</gene>
<dbReference type="EMBL" id="LQPN01000072">
    <property type="protein sequence ID" value="ORW38326.1"/>
    <property type="molecule type" value="Genomic_DNA"/>
</dbReference>
<dbReference type="Pfam" id="PF19040">
    <property type="entry name" value="SGNH"/>
    <property type="match status" value="1"/>
</dbReference>
<dbReference type="InterPro" id="IPR043968">
    <property type="entry name" value="SGNH"/>
</dbReference>
<feature type="transmembrane region" description="Helical" evidence="1">
    <location>
        <begin position="161"/>
        <end position="180"/>
    </location>
</feature>
<dbReference type="Pfam" id="PF01757">
    <property type="entry name" value="Acyl_transf_3"/>
    <property type="match status" value="1"/>
</dbReference>
<evidence type="ECO:0008006" key="6">
    <source>
        <dbReference type="Google" id="ProtNLM"/>
    </source>
</evidence>
<feature type="domain" description="Acyltransferase 3" evidence="2">
    <location>
        <begin position="1"/>
        <end position="329"/>
    </location>
</feature>
<feature type="transmembrane region" description="Helical" evidence="1">
    <location>
        <begin position="26"/>
        <end position="43"/>
    </location>
</feature>
<feature type="transmembrane region" description="Helical" evidence="1">
    <location>
        <begin position="286"/>
        <end position="306"/>
    </location>
</feature>
<feature type="transmembrane region" description="Helical" evidence="1">
    <location>
        <begin position="312"/>
        <end position="333"/>
    </location>
</feature>
<keyword evidence="1" id="KW-1133">Transmembrane helix</keyword>
<dbReference type="GO" id="GO:0016747">
    <property type="term" value="F:acyltransferase activity, transferring groups other than amino-acyl groups"/>
    <property type="evidence" value="ECO:0007669"/>
    <property type="project" value="InterPro"/>
</dbReference>
<dbReference type="Proteomes" id="UP000193285">
    <property type="component" value="Unassembled WGS sequence"/>
</dbReference>
<evidence type="ECO:0000259" key="2">
    <source>
        <dbReference type="Pfam" id="PF01757"/>
    </source>
</evidence>
<protein>
    <recommendedName>
        <fullName evidence="6">Acyltransferase</fullName>
    </recommendedName>
</protein>
<dbReference type="GO" id="GO:0009103">
    <property type="term" value="P:lipopolysaccharide biosynthetic process"/>
    <property type="evidence" value="ECO:0007669"/>
    <property type="project" value="TreeGrafter"/>
</dbReference>
<dbReference type="PANTHER" id="PTHR23028:SF53">
    <property type="entry name" value="ACYL_TRANSF_3 DOMAIN-CONTAINING PROTEIN"/>
    <property type="match status" value="1"/>
</dbReference>
<sequence>MRAVAIGLVLLFHGYGKPFTGGFAGVDVFFVISGFLITGLLLHEQVNDGRISLWRFYARRVRRILPAAALTVLVTVFATYHLLGFISGNEVANDAKWTAVFAANIHFALLGTDYLGSRLPPSPLEHMWSLGVEEQFYLAWPTLFLLVAVIVRLSKHRDVRAVLTASLLVVVGASLAWSVLQTSSNATWAYFSPLTRAWELALGALIAVLGPVVSRAPRSVYQATALLGLAGIAASAVLLNSSTPYPGCAVALPAVSSAMLIWAGCGNPQTAVGRVLSVRPMQWLGARSYSLYLWHWPILVIAARYAGHHLSLWQNSGLLLAAVAASAITFRLIENPVRNSPILRSRTQLTLAIGVALTLVTIGIAQRQIASHDGTWTTRSPQSPPAGQAQVLEAVKAAQHLQVLPNAVAASLTKPDLAKATGRFDCYQIALPPDFVDFSKSELGHEFGQCAAGSEHGSKLMVTFGDSRAWMWGAALEGVAAKYGYKLRTFYMNSCPALDLHFMSYQTQAPNDECYQFHRSAIAAIRSLHPDLVITTGASLQMLADGSQPAAAQWQQGWASTFRELAQPGTRFAMLGDIPSWEQDDAHCLAAHVTAVQECSVPRSQGTPSGNLDAEQAAATAAGALYVPTVPWVCADRCEPVIADIRVYYERFHFTKSYAAYLTGAVGEALEPAFA</sequence>